<evidence type="ECO:0000256" key="5">
    <source>
        <dbReference type="ARBA" id="ARBA00022737"/>
    </source>
</evidence>
<dbReference type="GO" id="GO:0009887">
    <property type="term" value="P:animal organ morphogenesis"/>
    <property type="evidence" value="ECO:0007669"/>
    <property type="project" value="TreeGrafter"/>
</dbReference>
<evidence type="ECO:0000256" key="11">
    <source>
        <dbReference type="PROSITE-ProRule" id="PRU00460"/>
    </source>
</evidence>
<feature type="disulfide bond" evidence="11">
    <location>
        <begin position="1350"/>
        <end position="1359"/>
    </location>
</feature>
<dbReference type="Pfam" id="PF00054">
    <property type="entry name" value="Laminin_G_1"/>
    <property type="match status" value="1"/>
</dbReference>
<feature type="disulfide bond" evidence="11">
    <location>
        <begin position="1904"/>
        <end position="1921"/>
    </location>
</feature>
<keyword evidence="12" id="KW-0175">Coiled coil</keyword>
<feature type="domain" description="Laminin EGF-like" evidence="15">
    <location>
        <begin position="1648"/>
        <end position="1697"/>
    </location>
</feature>
<keyword evidence="8" id="KW-0325">Glycoprotein</keyword>
<accession>A0A3P8ALL3</accession>
<keyword evidence="7 11" id="KW-1015">Disulfide bond</keyword>
<dbReference type="CDD" id="cd00055">
    <property type="entry name" value="EGF_Lam"/>
    <property type="match status" value="17"/>
</dbReference>
<dbReference type="SMART" id="SM00281">
    <property type="entry name" value="LamB"/>
    <property type="match status" value="1"/>
</dbReference>
<dbReference type="FunFam" id="2.10.25.10:FF:000189">
    <property type="entry name" value="Laminin subunit alpha 2"/>
    <property type="match status" value="1"/>
</dbReference>
<feature type="disulfide bond" evidence="11">
    <location>
        <begin position="437"/>
        <end position="446"/>
    </location>
</feature>
<dbReference type="Pfam" id="PF24973">
    <property type="entry name" value="EGF_LMN_ATRN"/>
    <property type="match status" value="1"/>
</dbReference>
<dbReference type="PANTHER" id="PTHR10574">
    <property type="entry name" value="NETRIN/LAMININ-RELATED"/>
    <property type="match status" value="1"/>
</dbReference>
<dbReference type="SMART" id="SM00282">
    <property type="entry name" value="LamG"/>
    <property type="match status" value="5"/>
</dbReference>
<dbReference type="PROSITE" id="PS01248">
    <property type="entry name" value="EGF_LAM_1"/>
    <property type="match status" value="7"/>
</dbReference>
<reference evidence="18 19" key="1">
    <citation type="submission" date="2018-11" db="EMBL/GenBank/DDBJ databases">
        <authorList>
            <consortium name="Pathogen Informatics"/>
        </authorList>
    </citation>
    <scope>NUCLEOTIDE SEQUENCE [LARGE SCALE GENOMIC DNA]</scope>
</reference>
<dbReference type="Gene3D" id="2.60.120.260">
    <property type="entry name" value="Galactose-binding domain-like"/>
    <property type="match status" value="1"/>
</dbReference>
<feature type="disulfide bond" evidence="11">
    <location>
        <begin position="464"/>
        <end position="481"/>
    </location>
</feature>
<feature type="disulfide bond" evidence="11">
    <location>
        <begin position="483"/>
        <end position="492"/>
    </location>
</feature>
<dbReference type="InterPro" id="IPR056863">
    <property type="entry name" value="LMN_ATRN_NET-like_EGF"/>
</dbReference>
<dbReference type="PROSITE" id="PS50027">
    <property type="entry name" value="EGF_LAM_2"/>
    <property type="match status" value="15"/>
</dbReference>
<dbReference type="SUPFAM" id="SSF49899">
    <property type="entry name" value="Concanavalin A-like lectins/glucanases"/>
    <property type="match status" value="5"/>
</dbReference>
<dbReference type="InterPro" id="IPR000742">
    <property type="entry name" value="EGF"/>
</dbReference>
<dbReference type="FunFam" id="2.10.25.10:FF:000051">
    <property type="entry name" value="Laminin subunit alpha 4"/>
    <property type="match status" value="1"/>
</dbReference>
<dbReference type="Pfam" id="PF06009">
    <property type="entry name" value="Laminin_II"/>
    <property type="match status" value="1"/>
</dbReference>
<evidence type="ECO:0000313" key="19">
    <source>
        <dbReference type="Proteomes" id="UP000050761"/>
    </source>
</evidence>
<evidence type="ECO:0000256" key="6">
    <source>
        <dbReference type="ARBA" id="ARBA00022869"/>
    </source>
</evidence>
<feature type="domain" description="Laminin EGF-like" evidence="15">
    <location>
        <begin position="1375"/>
        <end position="1425"/>
    </location>
</feature>
<feature type="disulfide bond" evidence="11">
    <location>
        <begin position="1779"/>
        <end position="1788"/>
    </location>
</feature>
<dbReference type="SMART" id="SM00181">
    <property type="entry name" value="EGF"/>
    <property type="match status" value="10"/>
</dbReference>
<feature type="disulfide bond" evidence="11">
    <location>
        <begin position="1902"/>
        <end position="1914"/>
    </location>
</feature>
<evidence type="ECO:0000256" key="7">
    <source>
        <dbReference type="ARBA" id="ARBA00023157"/>
    </source>
</evidence>
<feature type="domain" description="Laminin EGF-like" evidence="15">
    <location>
        <begin position="1236"/>
        <end position="1281"/>
    </location>
</feature>
<feature type="domain" description="Laminin EGF-like" evidence="15">
    <location>
        <begin position="1902"/>
        <end position="1949"/>
    </location>
</feature>
<feature type="domain" description="Laminin EGF-like" evidence="15">
    <location>
        <begin position="617"/>
        <end position="666"/>
    </location>
</feature>
<evidence type="ECO:0000259" key="14">
    <source>
        <dbReference type="PROSITE" id="PS50025"/>
    </source>
</evidence>
<dbReference type="Gene3D" id="2.10.25.10">
    <property type="entry name" value="Laminin"/>
    <property type="match status" value="17"/>
</dbReference>
<dbReference type="Pfam" id="PF00052">
    <property type="entry name" value="Laminin_B"/>
    <property type="match status" value="1"/>
</dbReference>
<dbReference type="GO" id="GO:0040017">
    <property type="term" value="P:positive regulation of locomotion"/>
    <property type="evidence" value="ECO:0007669"/>
    <property type="project" value="UniProtKB-ARBA"/>
</dbReference>
<keyword evidence="3" id="KW-0272">Extracellular matrix</keyword>
<feature type="domain" description="Laminin EGF-like" evidence="15">
    <location>
        <begin position="555"/>
        <end position="600"/>
    </location>
</feature>
<keyword evidence="9 11" id="KW-0424">Laminin EGF-like domain</keyword>
<dbReference type="InterPro" id="IPR001791">
    <property type="entry name" value="Laminin_G"/>
</dbReference>
<dbReference type="SMART" id="SM00180">
    <property type="entry name" value="EGF_Lam"/>
    <property type="match status" value="18"/>
</dbReference>
<feature type="domain" description="Laminin EGF-like" evidence="15">
    <location>
        <begin position="462"/>
        <end position="508"/>
    </location>
</feature>
<dbReference type="GO" id="GO:0007155">
    <property type="term" value="P:cell adhesion"/>
    <property type="evidence" value="ECO:0007669"/>
    <property type="project" value="InterPro"/>
</dbReference>
<evidence type="ECO:0000256" key="2">
    <source>
        <dbReference type="ARBA" id="ARBA00022525"/>
    </source>
</evidence>
<feature type="domain" description="Laminin G" evidence="14">
    <location>
        <begin position="2225"/>
        <end position="2412"/>
    </location>
</feature>
<dbReference type="PROSITE" id="PS51117">
    <property type="entry name" value="LAMININ_NTER"/>
    <property type="match status" value="1"/>
</dbReference>
<dbReference type="PROSITE" id="PS50025">
    <property type="entry name" value="LAM_G_DOMAIN"/>
    <property type="match status" value="5"/>
</dbReference>
<dbReference type="GO" id="GO:0005604">
    <property type="term" value="C:basement membrane"/>
    <property type="evidence" value="ECO:0007669"/>
    <property type="project" value="UniProtKB-SubCell"/>
</dbReference>
<evidence type="ECO:0000256" key="12">
    <source>
        <dbReference type="SAM" id="Coils"/>
    </source>
</evidence>
<feature type="signal peptide" evidence="13">
    <location>
        <begin position="1"/>
        <end position="17"/>
    </location>
</feature>
<feature type="disulfide bond" evidence="11">
    <location>
        <begin position="1875"/>
        <end position="1884"/>
    </location>
</feature>
<organism evidence="18">
    <name type="scientific">Heligmosomoides polygyrus</name>
    <name type="common">Parasitic roundworm</name>
    <dbReference type="NCBI Taxonomy" id="6339"/>
    <lineage>
        <taxon>Eukaryota</taxon>
        <taxon>Metazoa</taxon>
        <taxon>Ecdysozoa</taxon>
        <taxon>Nematoda</taxon>
        <taxon>Chromadorea</taxon>
        <taxon>Rhabditida</taxon>
        <taxon>Rhabditina</taxon>
        <taxon>Rhabditomorpha</taxon>
        <taxon>Strongyloidea</taxon>
        <taxon>Heligmosomidae</taxon>
        <taxon>Heligmosomoides</taxon>
    </lineage>
</organism>
<dbReference type="FunFam" id="2.60.120.200:FF:000222">
    <property type="entry name" value="Laminin-like protein epi-1"/>
    <property type="match status" value="1"/>
</dbReference>
<feature type="coiled-coil region" evidence="12">
    <location>
        <begin position="2076"/>
        <end position="2103"/>
    </location>
</feature>
<feature type="domain" description="Laminin G" evidence="14">
    <location>
        <begin position="2733"/>
        <end position="2918"/>
    </location>
</feature>
<comment type="subunit">
    <text evidence="10">Laminin is a complex glycoprotein, consisting of three different polypeptide chains (alpha, beta, gamma), which are bound to each other by disulfide bonds into a cross-shaped molecule comprising one long and three short arms with globules at each end.</text>
</comment>
<dbReference type="GO" id="GO:0048699">
    <property type="term" value="P:generation of neurons"/>
    <property type="evidence" value="ECO:0007669"/>
    <property type="project" value="UniProtKB-ARBA"/>
</dbReference>
<dbReference type="Pfam" id="PF00055">
    <property type="entry name" value="Laminin_N"/>
    <property type="match status" value="1"/>
</dbReference>
<feature type="disulfide bond" evidence="11">
    <location>
        <begin position="462"/>
        <end position="474"/>
    </location>
</feature>
<feature type="domain" description="Laminin EGF-like" evidence="15">
    <location>
        <begin position="509"/>
        <end position="554"/>
    </location>
</feature>
<feature type="disulfide bond" evidence="11">
    <location>
        <begin position="1236"/>
        <end position="1248"/>
    </location>
</feature>
<feature type="disulfide bond" evidence="11">
    <location>
        <begin position="618"/>
        <end position="635"/>
    </location>
</feature>
<dbReference type="FunFam" id="2.10.25.10:FF:000407">
    <property type="entry name" value="Laminin subunit alpha-3"/>
    <property type="match status" value="1"/>
</dbReference>
<dbReference type="CDD" id="cd00110">
    <property type="entry name" value="LamG"/>
    <property type="match status" value="4"/>
</dbReference>
<feature type="domain" description="Laminin G" evidence="14">
    <location>
        <begin position="2415"/>
        <end position="2584"/>
    </location>
</feature>
<feature type="domain" description="Laminin EGF-like" evidence="15">
    <location>
        <begin position="1855"/>
        <end position="1901"/>
    </location>
</feature>
<sequence length="3110" mass="341635">MWSSVLLPAALWTLTAAQVLTPSLLTISHRKPIRASSTCGEHNGQPINEVYCSLTGSTQYSPLNYYSYQEDTTNPLPFSEMRQEREGGHGCGHCMAGTENAHPAENMVDGNTSWWQSPPLSRGMEFNHVNITIDLEQEFHVAYVWIQMANSPKPGTWILERSTDYGKTFQPWYFFAETPAECMRQFGMESLSPISEDDRVVCRSDLAGIHPLENAEMVIKILEHRPGRFKFSSSEALQNFTRATNVRIRLLGTRTLQGHLMHLNDRTDPTVTRRYFYSIKEILMGGRCVCNGHAGTCDVLDPRRPRTLLCRCEHNTCGDMCERCCPGFVQKKWQPTTAHNNFTCEPCNCFGRSDECVYDEDVFVNRLSLDMEGNYEGGGRCLNCRDNTEGVNCNKCVFGFYRQEGVHWNDTMPCKPCDCNPDKHTGDCEEGTGKCFCQPRFQGENCDQCAAGYYDPPECKKCECAVDGTTDGTCLPENGQCPCKPGFGGTFCETCEPGFTNITAGCKECVCDETGAAHSNCSATTGQCVCKPSFSGLKCDSCQTGFYGFPNCTFCNCDPVGTEDGVCDTHSGQCMCKDGFVGEKCDKCDIGYYGYPNCKGRLAVRYRPVKLKTFLRSCSIFFCNRKPSKPLSGQCVCKRNAGGRQCEKCADGFYNLQGFNQLGCEPCNCDIGGALRADCDGQSGQCRCRPRVAGLRCDRPIENHFFPTLWHHQAFVMNTRKLFVKAPRGYFQASVYRLLFKYHNPTTVPINAIVAVAPRMTHTQDIEQSEKVVFAPTDSPSVKEVTVGGKPFVLNPGKWSISVGTKQRLFLDYVVVLPAEYYLGTILKERAAPPCEVNTAHNTTCVDLLYPPMAIAARADVTENTDTFKEVHVDGTTTDLKKVPIESLPEIIGPASEIQTSDEKKTQIDVPEDYEYTIVVEYHNRKESQLPVVVELSQEGDVKLNGTITIHHCPFATFCREVVTVDGKVAAAWLPKGPSNVQLHVPPKADFGLAAVNLIAKKEWNNEYMQQVPVCVRKDGRCVPQQYPPAGNSIIAEAESGPNQDGIVGDKLPFPIANPKDVIVVFKPLDDASDHGTLEVNGVVPARGHYMFLVHYFNPDNTPINVGVLLQNDHYFEGECTTVPLAYCPSVSGCRALIRDKEKPEVIQFWMEDKYTATLYHNNTQKGPVFIDSITAVPYHSYSEKLMNPLPIDLSSEFIQQCSADFYQNDPQNVSDFCREKIFSLTTEFNAAAFSCDCNPKGSESFCCDEYGGQCKCKANIIGRRCDRCAPGFFNYPECIKCKCSVGQQCNEHTGQCFCPPHVEGTACDKCVSYAFGYDPLIGCQKCGCHIQGSEGASLQCDPNSGQCLCRESVGGRQCDRCLAGFYGFPHCYGCRCNAAGTTEEICDPATAQCTCKENVAGAGCDVCKPRTFDLSAENPKGCIDCFCFGTTDQCRSSMFPVSISSVDMSMFTTNDPAGTMTFENYILTYSAGDNSSSSVYFNVPIEHGSDYTTSYGLLLYFQMSSQPREDQVKMSSDADVRLYGNNMTLEFWAPEQPADPKEAFNVRVKLVPENFLSSNGQPITRGDLMMVLHSLQNITLKASYYTNPSSAELIDFGLEDYPLSAIRASSVEQCVCPAPYSGPSCQHCAPGYYRVDTGSFLGACVPCECNGHSGSCDPDTGVCFDCQHSTYGEHCELCEEGHYGDATDGSPYSCMPCQCPFSPTNNFATGCQVSEYGQLLSCNCKPGYTGERCDRCDAGYFGEPQRPGGSCQPCNCNDNNNLTDSRACHPISGDCYLCERNTDGRRCEYCAEWYHGDAVAAKNCTSCSCDQCGSARCDNGDGHCDCKPNVEGANCDSCIADHWGFSRCSGCFPCHCGIASSSSQCDGETGQCPCRPGAMGLRCEHCEHGFWNYGEYGCQKCDCEADLSMGTVCDVRTGQCHCQEGATGARCDQCLQSYLRIPTFGCRRCDECVHHLVADVDVLGPLVQHLNMSIGNISSATVVGARLSRNSKKVTKYTVRAGVIPSKSALLTSLLQDASGSVDHAKNLVASLGSHSSALIIDPKWVLDAEEVLHQLEAATADGKPEEAARVPTTIAGVQDKLKERTEKLEELKKKVELAQTKVSCRKHSRTFLRRFNTTIKIKFTYCASFQVKNFTEQAKDSLESVGNSMTNLAEARAELAEAFEPNKREKREPSYDKLMKEYDTMHQAAANRTAKVEACTDKIAALKEQIAVARDAANRIKLGAHFEQGSSLNLEMPHRVAQSAAHTDISFHFRTGKEHGIPLFFGNEEGSAGTRAVPTDDYIAVEIEYGKPKVTIDLGEKPLVIRLNTPVADNQWRQLSIERIGRSATVKLYKPNSDEVEEVQKGTADGNKSILNLHQTMSRLFVGGIPAGSKVRNRGFEGDIEDLTLHGEPVGLWNAKSGGAVAVRGAIPRPRVSLNGDGYLVYQMGYWNPRKRAVFSLSFLTFSPDGLLFFIGKDRDFFALELAAGSVKLSLDFGSGAAQWLADTVTYNDGQWHTVAVARDERHVKMEVDGVTVAEGDAPGEMSSLSVTDYLYLGGTPAGVNTRSPIEPFRGCIKSVRLGSDEMDLYASYASKGVRNACPLGTVNTVSILSDRSTAVFDNVTTSEEMDVSLRFKTRRSTGTLLTIQSDEDDLLSLKIEDGVLMAIAGDDKASLELASAADEQWHYVSVRKTREILRVDVDDLHSKEERRSNVDDEAKILFGRHDSASFVGCVGDVSYNGQLLDFAKPILLDSGHALAHLIFAPEVVQTSSIQILIHRNIFFVFSGTFSLQVRATASNGVIMFATNDKHTDHIGLFLLNGRIVLSFDTGSGQTIIHSSRSILNGEWHSVKASRRGNEGVLVVDEDSAEAEVSAGTDAIDTQPPLYLGGIPNELSSYARTIVPGVRSEFGGCIREFKLNDKKFDTIAREHGVGECSARTESGLYFGKEGGYAILKKEFQVGQSFSAELEIRPRTQNGVLFSVGAVEYLTVQLLDGTVKFTVDSGSGAENLVYTPAASNTLCDGHWHSIKIMKKKNLMTLTVDGKSNLNIMKKSKKLETVTKDPIYIGGVPKSVVNKGLQTREPFVGCVRIMNLGGNSKKSKLRRKKQLDVSTLDIYGDVNKQECPLD</sequence>
<dbReference type="InterPro" id="IPR008211">
    <property type="entry name" value="Laminin_N"/>
</dbReference>
<feature type="disulfide bond" evidence="11">
    <location>
        <begin position="1299"/>
        <end position="1308"/>
    </location>
</feature>
<feature type="disulfide bond" evidence="11">
    <location>
        <begin position="1791"/>
        <end position="1805"/>
    </location>
</feature>
<evidence type="ECO:0000256" key="9">
    <source>
        <dbReference type="ARBA" id="ARBA00023292"/>
    </source>
</evidence>
<gene>
    <name evidence="18" type="ORF">HPBE_LOCUS13574</name>
</gene>
<feature type="disulfide bond" evidence="11">
    <location>
        <begin position="1257"/>
        <end position="1266"/>
    </location>
</feature>
<feature type="disulfide bond" evidence="11">
    <location>
        <begin position="1827"/>
        <end position="1836"/>
    </location>
</feature>
<dbReference type="FunFam" id="2.10.25.10:FF:000011">
    <property type="entry name" value="Cadherin EGF LAG seven-pass G-type receptor"/>
    <property type="match status" value="2"/>
</dbReference>
<feature type="chain" id="PRO_5044596603" evidence="13">
    <location>
        <begin position="18"/>
        <end position="3110"/>
    </location>
</feature>
<feature type="domain" description="Laminin EGF-like" evidence="15">
    <location>
        <begin position="1698"/>
        <end position="1754"/>
    </location>
</feature>
<reference evidence="20" key="2">
    <citation type="submission" date="2019-09" db="UniProtKB">
        <authorList>
            <consortium name="WormBaseParasite"/>
        </authorList>
    </citation>
    <scope>IDENTIFICATION</scope>
</reference>
<feature type="domain" description="Laminin G" evidence="14">
    <location>
        <begin position="2924"/>
        <end position="3107"/>
    </location>
</feature>
<evidence type="ECO:0000259" key="16">
    <source>
        <dbReference type="PROSITE" id="PS51115"/>
    </source>
</evidence>
<dbReference type="InterPro" id="IPR010307">
    <property type="entry name" value="Laminin_dom_II"/>
</dbReference>
<dbReference type="Pfam" id="PF02210">
    <property type="entry name" value="Laminin_G_2"/>
    <property type="match status" value="4"/>
</dbReference>
<keyword evidence="5" id="KW-0677">Repeat</keyword>
<feature type="disulfide bond" evidence="11">
    <location>
        <begin position="637"/>
        <end position="646"/>
    </location>
</feature>
<evidence type="ECO:0000256" key="4">
    <source>
        <dbReference type="ARBA" id="ARBA00022729"/>
    </source>
</evidence>
<evidence type="ECO:0000256" key="10">
    <source>
        <dbReference type="ARBA" id="ARBA00065619"/>
    </source>
</evidence>
<name>A0A3P8ALL3_HELPZ</name>
<keyword evidence="4 13" id="KW-0732">Signal</keyword>
<evidence type="ECO:0000256" key="13">
    <source>
        <dbReference type="SAM" id="SignalP"/>
    </source>
</evidence>
<feature type="disulfide bond" evidence="11">
    <location>
        <begin position="1725"/>
        <end position="1734"/>
    </location>
</feature>
<dbReference type="EMBL" id="UZAH01027977">
    <property type="protein sequence ID" value="VDO96664.1"/>
    <property type="molecule type" value="Genomic_DNA"/>
</dbReference>
<comment type="caution">
    <text evidence="11">Lacks conserved residue(s) required for the propagation of feature annotation.</text>
</comment>
<dbReference type="InterPro" id="IPR013320">
    <property type="entry name" value="ConA-like_dom_sf"/>
</dbReference>
<dbReference type="FunFam" id="2.10.25.10:FF:000106">
    <property type="entry name" value="Heparan sulfate proteoglycan 2"/>
    <property type="match status" value="1"/>
</dbReference>
<dbReference type="InterPro" id="IPR050440">
    <property type="entry name" value="Laminin/Netrin_ECM"/>
</dbReference>
<feature type="disulfide bond" evidence="11">
    <location>
        <begin position="1923"/>
        <end position="1932"/>
    </location>
</feature>
<dbReference type="Gene3D" id="2.60.120.200">
    <property type="match status" value="5"/>
</dbReference>
<feature type="disulfide bond" evidence="11">
    <location>
        <begin position="1377"/>
        <end position="1394"/>
    </location>
</feature>
<feature type="domain" description="Laminin EGF-like" evidence="15">
    <location>
        <begin position="1808"/>
        <end position="1854"/>
    </location>
</feature>
<dbReference type="FunFam" id="2.10.25.10:FF:000069">
    <property type="entry name" value="Laminin subunit alpha 1"/>
    <property type="match status" value="1"/>
</dbReference>
<feature type="disulfide bond" evidence="11">
    <location>
        <begin position="530"/>
        <end position="539"/>
    </location>
</feature>
<evidence type="ECO:0000313" key="18">
    <source>
        <dbReference type="EMBL" id="VDO96664.1"/>
    </source>
</evidence>
<dbReference type="GO" id="GO:0048468">
    <property type="term" value="P:cell development"/>
    <property type="evidence" value="ECO:0007669"/>
    <property type="project" value="UniProtKB-ARBA"/>
</dbReference>
<evidence type="ECO:0000256" key="3">
    <source>
        <dbReference type="ARBA" id="ARBA00022530"/>
    </source>
</evidence>
<evidence type="ECO:0000256" key="8">
    <source>
        <dbReference type="ARBA" id="ARBA00023180"/>
    </source>
</evidence>
<dbReference type="PRINTS" id="PR00011">
    <property type="entry name" value="EGFLAMININ"/>
</dbReference>
<feature type="domain" description="Laminin G" evidence="14">
    <location>
        <begin position="2590"/>
        <end position="2740"/>
    </location>
</feature>
<evidence type="ECO:0000256" key="1">
    <source>
        <dbReference type="ARBA" id="ARBA00004302"/>
    </source>
</evidence>
<feature type="domain" description="Laminin EGF-like" evidence="15">
    <location>
        <begin position="417"/>
        <end position="461"/>
    </location>
</feature>
<dbReference type="InterPro" id="IPR002049">
    <property type="entry name" value="LE_dom"/>
</dbReference>
<feature type="disulfide bond" evidence="11">
    <location>
        <begin position="1238"/>
        <end position="1255"/>
    </location>
</feature>
<protein>
    <submittedName>
        <fullName evidence="20">Laminin-like protein epi-1</fullName>
    </submittedName>
</protein>
<dbReference type="SMART" id="SM00136">
    <property type="entry name" value="LamNT"/>
    <property type="match status" value="1"/>
</dbReference>
<evidence type="ECO:0000259" key="15">
    <source>
        <dbReference type="PROSITE" id="PS50027"/>
    </source>
</evidence>
<feature type="domain" description="Laminin IV type A" evidence="16">
    <location>
        <begin position="1437"/>
        <end position="1614"/>
    </location>
</feature>
<dbReference type="Pfam" id="PF00053">
    <property type="entry name" value="EGF_laminin"/>
    <property type="match status" value="17"/>
</dbReference>
<feature type="disulfide bond" evidence="11">
    <location>
        <begin position="576"/>
        <end position="585"/>
    </location>
</feature>
<keyword evidence="6" id="KW-0084">Basement membrane</keyword>
<comment type="subcellular location">
    <subcellularLocation>
        <location evidence="1">Secreted</location>
        <location evidence="1">Extracellular space</location>
        <location evidence="1">Extracellular matrix</location>
        <location evidence="1">Basement membrane</location>
    </subcellularLocation>
</comment>
<dbReference type="SUPFAM" id="SSF57196">
    <property type="entry name" value="EGF/Laminin"/>
    <property type="match status" value="14"/>
</dbReference>
<dbReference type="GO" id="GO:0009888">
    <property type="term" value="P:tissue development"/>
    <property type="evidence" value="ECO:0007669"/>
    <property type="project" value="TreeGrafter"/>
</dbReference>
<feature type="domain" description="Laminin EGF-like" evidence="15">
    <location>
        <begin position="1282"/>
        <end position="1326"/>
    </location>
</feature>
<dbReference type="FunFam" id="2.10.25.10:FF:000561">
    <property type="entry name" value="Wing blister, isoform B"/>
    <property type="match status" value="1"/>
</dbReference>
<evidence type="ECO:0000259" key="17">
    <source>
        <dbReference type="PROSITE" id="PS51117"/>
    </source>
</evidence>
<dbReference type="OrthoDB" id="10011303at2759"/>
<feature type="domain" description="Laminin EGF-like" evidence="15">
    <location>
        <begin position="1755"/>
        <end position="1807"/>
    </location>
</feature>
<dbReference type="PANTHER" id="PTHR10574:SF406">
    <property type="entry name" value="LAMININ SUBUNIT ALPHA 5"/>
    <property type="match status" value="1"/>
</dbReference>
<keyword evidence="2" id="KW-0964">Secreted</keyword>
<dbReference type="PROSITE" id="PS51115">
    <property type="entry name" value="LAMININ_IVA"/>
    <property type="match status" value="1"/>
</dbReference>
<dbReference type="Proteomes" id="UP000050761">
    <property type="component" value="Unassembled WGS sequence"/>
</dbReference>
<feature type="disulfide bond" evidence="11">
    <location>
        <begin position="557"/>
        <end position="574"/>
    </location>
</feature>
<dbReference type="FunFam" id="2.10.25.10:FF:000034">
    <property type="entry name" value="Laminin subunit alpha 3"/>
    <property type="match status" value="1"/>
</dbReference>
<evidence type="ECO:0000313" key="20">
    <source>
        <dbReference type="WBParaSite" id="HPBE_0001357301-mRNA-1"/>
    </source>
</evidence>
<feature type="disulfide bond" evidence="11">
    <location>
        <begin position="1667"/>
        <end position="1676"/>
    </location>
</feature>
<feature type="domain" description="Laminin EGF-like" evidence="15">
    <location>
        <begin position="1327"/>
        <end position="1374"/>
    </location>
</feature>
<feature type="disulfide bond" evidence="11">
    <location>
        <begin position="511"/>
        <end position="528"/>
    </location>
</feature>
<keyword evidence="19" id="KW-1185">Reference proteome</keyword>
<dbReference type="WBParaSite" id="HPBE_0001357301-mRNA-1">
    <property type="protein sequence ID" value="HPBE_0001357301-mRNA-1"/>
    <property type="gene ID" value="HPBE_0001357301"/>
</dbReference>
<dbReference type="InterPro" id="IPR000034">
    <property type="entry name" value="Laminin_IV"/>
</dbReference>
<feature type="disulfide bond" evidence="11">
    <location>
        <begin position="555"/>
        <end position="567"/>
    </location>
</feature>
<feature type="disulfide bond" evidence="11">
    <location>
        <begin position="509"/>
        <end position="521"/>
    </location>
</feature>
<feature type="disulfide bond" evidence="11">
    <location>
        <begin position="1375"/>
        <end position="1387"/>
    </location>
</feature>
<feature type="disulfide bond" evidence="11">
    <location>
        <begin position="1396"/>
        <end position="1405"/>
    </location>
</feature>
<proteinExistence type="predicted"/>
<dbReference type="FunFam" id="2.10.25.10:FF:000209">
    <property type="entry name" value="Laminin subunit alpha 5"/>
    <property type="match status" value="2"/>
</dbReference>
<feature type="domain" description="Laminin N-terminal" evidence="17">
    <location>
        <begin position="16"/>
        <end position="287"/>
    </location>
</feature>